<dbReference type="EMBL" id="HE601339">
    <property type="protein sequence ID" value="CAR98649.1"/>
    <property type="molecule type" value="Genomic_DNA"/>
</dbReference>
<dbReference type="RefSeq" id="XP_045098220.1">
    <property type="nucleotide sequence ID" value="XM_045244404.1"/>
</dbReference>
<dbReference type="InParanoid" id="B6IFG9"/>
<accession>B6IFG9</accession>
<dbReference type="HOGENOM" id="CLU_3413279_0_0_1"/>
<keyword evidence="2" id="KW-1185">Reference proteome</keyword>
<proteinExistence type="predicted"/>
<dbReference type="KEGG" id="cbr:CBG_26122"/>
<dbReference type="GeneID" id="68917603"/>
<dbReference type="Proteomes" id="UP000008549">
    <property type="component" value="Unassembled WGS sequence"/>
</dbReference>
<sequence>MTSRRFPFRRLPDDLCLKVLRTMEHREM</sequence>
<gene>
    <name evidence="1" type="ORF">CBG26122</name>
    <name evidence="1" type="ORF">CBG_26122</name>
</gene>
<dbReference type="CTD" id="68917603"/>
<dbReference type="AlphaFoldDB" id="B6IFG9"/>
<reference evidence="1 2" key="2">
    <citation type="journal article" date="2011" name="PLoS Genet.">
        <title>Caenorhabditis briggsae recombinant inbred line genotypes reveal inter-strain incompatibility and the evolution of recombination.</title>
        <authorList>
            <person name="Ross J.A."/>
            <person name="Koboldt D.C."/>
            <person name="Staisch J.E."/>
            <person name="Chamberlin H.M."/>
            <person name="Gupta B.P."/>
            <person name="Miller R.D."/>
            <person name="Baird S.E."/>
            <person name="Haag E.S."/>
        </authorList>
    </citation>
    <scope>NUCLEOTIDE SEQUENCE [LARGE SCALE GENOMIC DNA]</scope>
    <source>
        <strain evidence="1 2">AF16</strain>
    </source>
</reference>
<organism evidence="1 2">
    <name type="scientific">Caenorhabditis briggsae</name>
    <dbReference type="NCBI Taxonomy" id="6238"/>
    <lineage>
        <taxon>Eukaryota</taxon>
        <taxon>Metazoa</taxon>
        <taxon>Ecdysozoa</taxon>
        <taxon>Nematoda</taxon>
        <taxon>Chromadorea</taxon>
        <taxon>Rhabditida</taxon>
        <taxon>Rhabditina</taxon>
        <taxon>Rhabditomorpha</taxon>
        <taxon>Rhabditoidea</taxon>
        <taxon>Rhabditidae</taxon>
        <taxon>Peloderinae</taxon>
        <taxon>Caenorhabditis</taxon>
    </lineage>
</organism>
<evidence type="ECO:0000313" key="1">
    <source>
        <dbReference type="EMBL" id="CAR98649.1"/>
    </source>
</evidence>
<name>B6IFG9_CAEBR</name>
<protein>
    <submittedName>
        <fullName evidence="1">Protein CBG26122</fullName>
    </submittedName>
</protein>
<reference evidence="1 2" key="1">
    <citation type="journal article" date="2003" name="PLoS Biol.">
        <title>The genome sequence of Caenorhabditis briggsae: a platform for comparative genomics.</title>
        <authorList>
            <person name="Stein L.D."/>
            <person name="Bao Z."/>
            <person name="Blasiar D."/>
            <person name="Blumenthal T."/>
            <person name="Brent M.R."/>
            <person name="Chen N."/>
            <person name="Chinwalla A."/>
            <person name="Clarke L."/>
            <person name="Clee C."/>
            <person name="Coghlan A."/>
            <person name="Coulson A."/>
            <person name="D'Eustachio P."/>
            <person name="Fitch D.H."/>
            <person name="Fulton L.A."/>
            <person name="Fulton R.E."/>
            <person name="Griffiths-Jones S."/>
            <person name="Harris T.W."/>
            <person name="Hillier L.W."/>
            <person name="Kamath R."/>
            <person name="Kuwabara P.E."/>
            <person name="Mardis E.R."/>
            <person name="Marra M.A."/>
            <person name="Miner T.L."/>
            <person name="Minx P."/>
            <person name="Mullikin J.C."/>
            <person name="Plumb R.W."/>
            <person name="Rogers J."/>
            <person name="Schein J.E."/>
            <person name="Sohrmann M."/>
            <person name="Spieth J."/>
            <person name="Stajich J.E."/>
            <person name="Wei C."/>
            <person name="Willey D."/>
            <person name="Wilson R.K."/>
            <person name="Durbin R."/>
            <person name="Waterston R.H."/>
        </authorList>
    </citation>
    <scope>NUCLEOTIDE SEQUENCE [LARGE SCALE GENOMIC DNA]</scope>
    <source>
        <strain evidence="1 2">AF16</strain>
    </source>
</reference>
<evidence type="ECO:0000313" key="2">
    <source>
        <dbReference type="Proteomes" id="UP000008549"/>
    </source>
</evidence>